<dbReference type="Pfam" id="PF04250">
    <property type="entry name" value="DUF429"/>
    <property type="match status" value="1"/>
</dbReference>
<keyword evidence="2" id="KW-1185">Reference proteome</keyword>
<evidence type="ECO:0000313" key="1">
    <source>
        <dbReference type="EMBL" id="ACU86065.1"/>
    </source>
</evidence>
<accession>C7MER5</accession>
<dbReference type="OrthoDB" id="4870479at2"/>
<sequence length="253" mass="26826">MNGSYVGIDLAAQPRRTGVAVLRETGEGALLEHVGVGADDDALLDHLEGAAKIGVDVPLGWPKPFVDLLTAHAAGTMTAPASTGGDWRRGLALRATDLDVHRRTGLTPLSVATDRIAHPALRWAGIEARLRAEGLDTRRDGAGQICEVYPAAALRIWGLAHRGYKGAEKGAPRAALVDALDAQLPALDWNGHREQCAAEDDALDAVLAALIAREVDHGRAVPPPAEQRGLARQEGWIWLPREGTFPLRTDAAG</sequence>
<evidence type="ECO:0008006" key="3">
    <source>
        <dbReference type="Google" id="ProtNLM"/>
    </source>
</evidence>
<dbReference type="Proteomes" id="UP000001919">
    <property type="component" value="Chromosome"/>
</dbReference>
<dbReference type="HOGENOM" id="CLU_1123813_0_0_11"/>
<dbReference type="eggNOG" id="COG2410">
    <property type="taxonomic scope" value="Bacteria"/>
</dbReference>
<evidence type="ECO:0000313" key="2">
    <source>
        <dbReference type="Proteomes" id="UP000001919"/>
    </source>
</evidence>
<dbReference type="EMBL" id="CP001643">
    <property type="protein sequence ID" value="ACU86065.1"/>
    <property type="molecule type" value="Genomic_DNA"/>
</dbReference>
<protein>
    <recommendedName>
        <fullName evidence="3">DUF429 domain-containing protein</fullName>
    </recommendedName>
</protein>
<gene>
    <name evidence="1" type="ordered locus">Bfae_22680</name>
</gene>
<name>C7MER5_BRAFD</name>
<dbReference type="InterPro" id="IPR007362">
    <property type="entry name" value="DUF429"/>
</dbReference>
<dbReference type="PATRIC" id="fig|446465.5.peg.2246"/>
<proteinExistence type="predicted"/>
<dbReference type="STRING" id="446465.Bfae_22680"/>
<reference evidence="1 2" key="1">
    <citation type="journal article" date="2009" name="Stand. Genomic Sci.">
        <title>Complete genome sequence of Brachybacterium faecium type strain (Schefferle 6-10).</title>
        <authorList>
            <person name="Lapidus A."/>
            <person name="Pukall R."/>
            <person name="Labuttii K."/>
            <person name="Copeland A."/>
            <person name="Del Rio T.G."/>
            <person name="Nolan M."/>
            <person name="Chen F."/>
            <person name="Lucas S."/>
            <person name="Tice H."/>
            <person name="Cheng J.F."/>
            <person name="Bruce D."/>
            <person name="Goodwin L."/>
            <person name="Pitluck S."/>
            <person name="Rohde M."/>
            <person name="Goker M."/>
            <person name="Pati A."/>
            <person name="Ivanova N."/>
            <person name="Mavrommatis K."/>
            <person name="Chen A."/>
            <person name="Palaniappan K."/>
            <person name="D'haeseleer P."/>
            <person name="Chain P."/>
            <person name="Bristow J."/>
            <person name="Eisen J.A."/>
            <person name="Markowitz V."/>
            <person name="Hugenholtz P."/>
            <person name="Kyrpides N.C."/>
            <person name="Klenk H.P."/>
        </authorList>
    </citation>
    <scope>NUCLEOTIDE SEQUENCE [LARGE SCALE GENOMIC DNA]</scope>
    <source>
        <strain evidence="2">ATCC 43885 / DSM 4810 / JCM 11609 / LMG 19847 / NBRC 14762 / NCIMB 9860 / 6-10</strain>
    </source>
</reference>
<dbReference type="KEGG" id="bfa:Bfae_22680"/>
<dbReference type="AlphaFoldDB" id="C7MER5"/>
<organism evidence="1 2">
    <name type="scientific">Brachybacterium faecium (strain ATCC 43885 / DSM 4810 / JCM 11609 / LMG 19847 / NBRC 14762 / NCIMB 9860 / 6-10)</name>
    <dbReference type="NCBI Taxonomy" id="446465"/>
    <lineage>
        <taxon>Bacteria</taxon>
        <taxon>Bacillati</taxon>
        <taxon>Actinomycetota</taxon>
        <taxon>Actinomycetes</taxon>
        <taxon>Micrococcales</taxon>
        <taxon>Dermabacteraceae</taxon>
        <taxon>Brachybacterium</taxon>
    </lineage>
</organism>